<dbReference type="Proteomes" id="UP000634660">
    <property type="component" value="Unassembled WGS sequence"/>
</dbReference>
<keyword evidence="4" id="KW-1185">Reference proteome</keyword>
<sequence length="222" mass="22851">MPRRTSYVDGTPCWIDHVGVDPTGAKDFYAALFGWEFRPEGGRGYHLVLLGGEIVGGLGPSPAGPRFGSAWTVYLAAKDLDAAVRRAERHGGRVVVAGVPAGGNGRLSLAVDPLGAAFGLWRGAHDEGVVVVDEAGALTGAALHTPRPGESGDFYREVCGARPETEEAAAGTDARWVPRFGVADTGAFEDLARAAGARVLAPGLLGDPWGAVFGVTDGFGAA</sequence>
<dbReference type="InterPro" id="IPR052164">
    <property type="entry name" value="Anthracycline_SecMetBiosynth"/>
</dbReference>
<reference evidence="2" key="1">
    <citation type="journal article" date="2014" name="Int. J. Syst. Evol. Microbiol.">
        <title>Complete genome sequence of Corynebacterium casei LMG S-19264T (=DSM 44701T), isolated from a smear-ripened cheese.</title>
        <authorList>
            <consortium name="US DOE Joint Genome Institute (JGI-PGF)"/>
            <person name="Walter F."/>
            <person name="Albersmeier A."/>
            <person name="Kalinowski J."/>
            <person name="Ruckert C."/>
        </authorList>
    </citation>
    <scope>NUCLEOTIDE SEQUENCE</scope>
    <source>
        <strain evidence="2">JCM 4834</strain>
    </source>
</reference>
<dbReference type="AlphaFoldDB" id="A0A5P2UK14"/>
<dbReference type="Pfam" id="PF00903">
    <property type="entry name" value="Glyoxalase"/>
    <property type="match status" value="1"/>
</dbReference>
<dbReference type="PROSITE" id="PS51819">
    <property type="entry name" value="VOC"/>
    <property type="match status" value="1"/>
</dbReference>
<accession>A0A5P2UK14</accession>
<dbReference type="InterPro" id="IPR029068">
    <property type="entry name" value="Glyas_Bleomycin-R_OHBP_Dase"/>
</dbReference>
<feature type="domain" description="VOC" evidence="1">
    <location>
        <begin position="11"/>
        <end position="123"/>
    </location>
</feature>
<evidence type="ECO:0000313" key="2">
    <source>
        <dbReference type="EMBL" id="GGZ84631.1"/>
    </source>
</evidence>
<dbReference type="EMBL" id="BMVX01000022">
    <property type="protein sequence ID" value="GGZ84631.1"/>
    <property type="molecule type" value="Genomic_DNA"/>
</dbReference>
<dbReference type="KEGG" id="ssub:CP968_16025"/>
<evidence type="ECO:0000313" key="4">
    <source>
        <dbReference type="Proteomes" id="UP000326831"/>
    </source>
</evidence>
<dbReference type="CDD" id="cd07247">
    <property type="entry name" value="SgaA_N_like"/>
    <property type="match status" value="1"/>
</dbReference>
<dbReference type="OrthoDB" id="9793039at2"/>
<name>A0A5P2UK14_9ACTN</name>
<dbReference type="InterPro" id="IPR004360">
    <property type="entry name" value="Glyas_Fos-R_dOase_dom"/>
</dbReference>
<dbReference type="EMBL" id="CP023701">
    <property type="protein sequence ID" value="QEU79636.1"/>
    <property type="molecule type" value="Genomic_DNA"/>
</dbReference>
<dbReference type="PANTHER" id="PTHR33993">
    <property type="entry name" value="GLYOXALASE-RELATED"/>
    <property type="match status" value="1"/>
</dbReference>
<dbReference type="RefSeq" id="WP_150518652.1">
    <property type="nucleotide sequence ID" value="NZ_BMVX01000022.1"/>
</dbReference>
<evidence type="ECO:0000259" key="1">
    <source>
        <dbReference type="PROSITE" id="PS51819"/>
    </source>
</evidence>
<dbReference type="InterPro" id="IPR037523">
    <property type="entry name" value="VOC_core"/>
</dbReference>
<dbReference type="PANTHER" id="PTHR33993:SF10">
    <property type="entry name" value="CONSERVED PROTEIN"/>
    <property type="match status" value="1"/>
</dbReference>
<dbReference type="Proteomes" id="UP000326831">
    <property type="component" value="Chromosome"/>
</dbReference>
<organism evidence="3 4">
    <name type="scientific">Streptomyces subrutilus</name>
    <dbReference type="NCBI Taxonomy" id="36818"/>
    <lineage>
        <taxon>Bacteria</taxon>
        <taxon>Bacillati</taxon>
        <taxon>Actinomycetota</taxon>
        <taxon>Actinomycetes</taxon>
        <taxon>Kitasatosporales</taxon>
        <taxon>Streptomycetaceae</taxon>
        <taxon>Streptomyces</taxon>
    </lineage>
</organism>
<dbReference type="Gene3D" id="3.10.180.10">
    <property type="entry name" value="2,3-Dihydroxybiphenyl 1,2-Dioxygenase, domain 1"/>
    <property type="match status" value="1"/>
</dbReference>
<dbReference type="SUPFAM" id="SSF54593">
    <property type="entry name" value="Glyoxalase/Bleomycin resistance protein/Dihydroxybiphenyl dioxygenase"/>
    <property type="match status" value="1"/>
</dbReference>
<proteinExistence type="predicted"/>
<reference evidence="2" key="3">
    <citation type="submission" date="2020-09" db="EMBL/GenBank/DDBJ databases">
        <authorList>
            <person name="Sun Q."/>
            <person name="Ohkuma M."/>
        </authorList>
    </citation>
    <scope>NUCLEOTIDE SEQUENCE</scope>
    <source>
        <strain evidence="2">JCM 4834</strain>
    </source>
</reference>
<reference evidence="3 4" key="2">
    <citation type="submission" date="2017-09" db="EMBL/GenBank/DDBJ databases">
        <authorList>
            <person name="Lee N."/>
            <person name="Cho B.-K."/>
        </authorList>
    </citation>
    <scope>NUCLEOTIDE SEQUENCE [LARGE SCALE GENOMIC DNA]</scope>
    <source>
        <strain evidence="3 4">ATCC 27467</strain>
    </source>
</reference>
<protein>
    <submittedName>
        <fullName evidence="3">VOC family protein</fullName>
    </submittedName>
</protein>
<gene>
    <name evidence="3" type="ORF">CP968_16025</name>
    <name evidence="2" type="ORF">GCM10010371_50560</name>
</gene>
<evidence type="ECO:0000313" key="3">
    <source>
        <dbReference type="EMBL" id="QEU79636.1"/>
    </source>
</evidence>